<protein>
    <recommendedName>
        <fullName evidence="2">Adenylate kinase 7</fullName>
    </recommendedName>
</protein>
<dbReference type="EMBL" id="GL194504">
    <property type="protein sequence ID" value="EFB20145.1"/>
    <property type="molecule type" value="Genomic_DNA"/>
</dbReference>
<evidence type="ECO:0000313" key="1">
    <source>
        <dbReference type="EMBL" id="EFB20145.1"/>
    </source>
</evidence>
<organism evidence="1">
    <name type="scientific">Ailuropoda melanoleuca</name>
    <name type="common">Giant panda</name>
    <dbReference type="NCBI Taxonomy" id="9646"/>
    <lineage>
        <taxon>Eukaryota</taxon>
        <taxon>Metazoa</taxon>
        <taxon>Chordata</taxon>
        <taxon>Craniata</taxon>
        <taxon>Vertebrata</taxon>
        <taxon>Euteleostomi</taxon>
        <taxon>Mammalia</taxon>
        <taxon>Eutheria</taxon>
        <taxon>Laurasiatheria</taxon>
        <taxon>Carnivora</taxon>
        <taxon>Caniformia</taxon>
        <taxon>Ursidae</taxon>
        <taxon>Ailuropoda</taxon>
    </lineage>
</organism>
<proteinExistence type="predicted"/>
<accession>D2I4L3</accession>
<reference evidence="1" key="1">
    <citation type="journal article" date="2010" name="Nature">
        <title>The sequence and de novo assembly of the giant panda genome.</title>
        <authorList>
            <person name="Li R."/>
            <person name="Fan W."/>
            <person name="Tian G."/>
            <person name="Zhu H."/>
            <person name="He L."/>
            <person name="Cai J."/>
            <person name="Huang Q."/>
            <person name="Cai Q."/>
            <person name="Li B."/>
            <person name="Bai Y."/>
            <person name="Zhang Z."/>
            <person name="Zhang Y."/>
            <person name="Wang W."/>
            <person name="Li J."/>
            <person name="Wei F."/>
            <person name="Li H."/>
            <person name="Jian M."/>
            <person name="Li J."/>
            <person name="Zhang Z."/>
            <person name="Nielsen R."/>
            <person name="Li D."/>
            <person name="Gu W."/>
            <person name="Yang Z."/>
            <person name="Xuan Z."/>
            <person name="Ryder O.A."/>
            <person name="Leung F.C."/>
            <person name="Zhou Y."/>
            <person name="Cao J."/>
            <person name="Sun X."/>
            <person name="Fu Y."/>
            <person name="Fang X."/>
            <person name="Guo X."/>
            <person name="Wang B."/>
            <person name="Hou R."/>
            <person name="Shen F."/>
            <person name="Mu B."/>
            <person name="Ni P."/>
            <person name="Lin R."/>
            <person name="Qian W."/>
            <person name="Wang G."/>
            <person name="Yu C."/>
            <person name="Nie W."/>
            <person name="Wang J."/>
            <person name="Wu Z."/>
            <person name="Liang H."/>
            <person name="Min J."/>
            <person name="Wu Q."/>
            <person name="Cheng S."/>
            <person name="Ruan J."/>
            <person name="Wang M."/>
            <person name="Shi Z."/>
            <person name="Wen M."/>
            <person name="Liu B."/>
            <person name="Ren X."/>
            <person name="Zheng H."/>
            <person name="Dong D."/>
            <person name="Cook K."/>
            <person name="Shan G."/>
            <person name="Zhang H."/>
            <person name="Kosiol C."/>
            <person name="Xie X."/>
            <person name="Lu Z."/>
            <person name="Zheng H."/>
            <person name="Li Y."/>
            <person name="Steiner C.C."/>
            <person name="Lam T.T."/>
            <person name="Lin S."/>
            <person name="Zhang Q."/>
            <person name="Li G."/>
            <person name="Tian J."/>
            <person name="Gong T."/>
            <person name="Liu H."/>
            <person name="Zhang D."/>
            <person name="Fang L."/>
            <person name="Ye C."/>
            <person name="Zhang J."/>
            <person name="Hu W."/>
            <person name="Xu A."/>
            <person name="Ren Y."/>
            <person name="Zhang G."/>
            <person name="Bruford M.W."/>
            <person name="Li Q."/>
            <person name="Ma L."/>
            <person name="Guo Y."/>
            <person name="An N."/>
            <person name="Hu Y."/>
            <person name="Zheng Y."/>
            <person name="Shi Y."/>
            <person name="Li Z."/>
            <person name="Liu Q."/>
            <person name="Chen Y."/>
            <person name="Zhao J."/>
            <person name="Qu N."/>
            <person name="Zhao S."/>
            <person name="Tian F."/>
            <person name="Wang X."/>
            <person name="Wang H."/>
            <person name="Xu L."/>
            <person name="Liu X."/>
            <person name="Vinar T."/>
            <person name="Wang Y."/>
            <person name="Lam T.W."/>
            <person name="Yiu S.M."/>
            <person name="Liu S."/>
            <person name="Zhang H."/>
            <person name="Li D."/>
            <person name="Huang Y."/>
            <person name="Wang X."/>
            <person name="Yang G."/>
            <person name="Jiang Z."/>
            <person name="Wang J."/>
            <person name="Qin N."/>
            <person name="Li L."/>
            <person name="Li J."/>
            <person name="Bolund L."/>
            <person name="Kristiansen K."/>
            <person name="Wong G.K."/>
            <person name="Olson M."/>
            <person name="Zhang X."/>
            <person name="Li S."/>
            <person name="Yang H."/>
            <person name="Wang J."/>
            <person name="Wang J."/>
        </authorList>
    </citation>
    <scope>NUCLEOTIDE SEQUENCE [LARGE SCALE GENOMIC DNA]</scope>
</reference>
<name>D2I4L3_AILME</name>
<sequence length="182" mass="20342">MAEVVTAATEKVIRIQRVFINLLDSYSSGNIGKFLSNCVVGASLEEITEEEEEEDESKSTMPEASAAKLKEGTFQIVGTLSKLESVRPDFAVETYNTISREHLLMRLLECDVIVYNITENSQQAEEAIWAVSALHEEVSHFEKRKVFILVSTVMTWARSKPLDPFTHPLHLVAVTSTAKLVI</sequence>
<dbReference type="InParanoid" id="D2I4L3"/>
<gene>
    <name evidence="1" type="ORF">PANDA_020545</name>
</gene>
<dbReference type="AlphaFoldDB" id="D2I4L3"/>
<evidence type="ECO:0008006" key="2">
    <source>
        <dbReference type="Google" id="ProtNLM"/>
    </source>
</evidence>